<protein>
    <submittedName>
        <fullName evidence="2">Uncharacterized protein</fullName>
    </submittedName>
</protein>
<sequence length="106" mass="11482">MKLVLLFAATALAARGKPIRVAFEGNVIFGSQTLDSHRQKVHDELYQHCLDIGANAHGDETLTGGFDGEGFHFKYTCNCAHGNTKVPDTISIDSWWSAKATKAGTC</sequence>
<reference evidence="2" key="1">
    <citation type="submission" date="2021-04" db="EMBL/GenBank/DDBJ databases">
        <title>First draft genome resource for Brassicaceae pathogens Fusarium oxysporum f. sp. raphani and Fusarium oxysporum f. sp. rapae.</title>
        <authorList>
            <person name="Asai S."/>
        </authorList>
    </citation>
    <scope>NUCLEOTIDE SEQUENCE</scope>
    <source>
        <strain evidence="2">Tf1262</strain>
    </source>
</reference>
<accession>A0A8J5PZ00</accession>
<feature type="chain" id="PRO_5035165665" evidence="1">
    <location>
        <begin position="17"/>
        <end position="106"/>
    </location>
</feature>
<name>A0A8J5PZ00_FUSOX</name>
<comment type="caution">
    <text evidence="2">The sequence shown here is derived from an EMBL/GenBank/DDBJ whole genome shotgun (WGS) entry which is preliminary data.</text>
</comment>
<organism evidence="2 3">
    <name type="scientific">Fusarium oxysporum f. sp. raphani</name>
    <dbReference type="NCBI Taxonomy" id="96318"/>
    <lineage>
        <taxon>Eukaryota</taxon>
        <taxon>Fungi</taxon>
        <taxon>Dikarya</taxon>
        <taxon>Ascomycota</taxon>
        <taxon>Pezizomycotina</taxon>
        <taxon>Sordariomycetes</taxon>
        <taxon>Hypocreomycetidae</taxon>
        <taxon>Hypocreales</taxon>
        <taxon>Nectriaceae</taxon>
        <taxon>Fusarium</taxon>
        <taxon>Fusarium oxysporum species complex</taxon>
    </lineage>
</organism>
<evidence type="ECO:0000313" key="2">
    <source>
        <dbReference type="EMBL" id="KAG7429180.1"/>
    </source>
</evidence>
<feature type="signal peptide" evidence="1">
    <location>
        <begin position="1"/>
        <end position="16"/>
    </location>
</feature>
<proteinExistence type="predicted"/>
<evidence type="ECO:0000313" key="3">
    <source>
        <dbReference type="Proteomes" id="UP000693942"/>
    </source>
</evidence>
<dbReference type="AlphaFoldDB" id="A0A8J5PZ00"/>
<dbReference type="EMBL" id="JAELUR010000007">
    <property type="protein sequence ID" value="KAG7429180.1"/>
    <property type="molecule type" value="Genomic_DNA"/>
</dbReference>
<gene>
    <name evidence="2" type="ORF">Forpi1262_v009589</name>
</gene>
<evidence type="ECO:0000256" key="1">
    <source>
        <dbReference type="SAM" id="SignalP"/>
    </source>
</evidence>
<dbReference type="Proteomes" id="UP000693942">
    <property type="component" value="Unassembled WGS sequence"/>
</dbReference>
<keyword evidence="1" id="KW-0732">Signal</keyword>